<evidence type="ECO:0000313" key="7">
    <source>
        <dbReference type="EMBL" id="CDR43246.1"/>
    </source>
</evidence>
<keyword evidence="2" id="KW-0227">DNA damage</keyword>
<organism evidence="7">
    <name type="scientific">Cyberlindnera fabianii</name>
    <name type="common">Yeast</name>
    <name type="synonym">Hansenula fabianii</name>
    <dbReference type="NCBI Taxonomy" id="36022"/>
    <lineage>
        <taxon>Eukaryota</taxon>
        <taxon>Fungi</taxon>
        <taxon>Dikarya</taxon>
        <taxon>Ascomycota</taxon>
        <taxon>Saccharomycotina</taxon>
        <taxon>Saccharomycetes</taxon>
        <taxon>Phaffomycetales</taxon>
        <taxon>Phaffomycetaceae</taxon>
        <taxon>Cyberlindnera</taxon>
    </lineage>
</organism>
<feature type="region of interest" description="Disordered" evidence="5">
    <location>
        <begin position="256"/>
        <end position="358"/>
    </location>
</feature>
<dbReference type="AlphaFoldDB" id="A0A061B176"/>
<protein>
    <submittedName>
        <fullName evidence="7">CYFA0S11e02366g1_1</fullName>
    </submittedName>
</protein>
<proteinExistence type="predicted"/>
<dbReference type="EMBL" id="LK052896">
    <property type="protein sequence ID" value="CDR43246.1"/>
    <property type="molecule type" value="Genomic_DNA"/>
</dbReference>
<sequence length="358" mass="40831">MKIPRKWQILSFENNDKRLQIGLDFLEPSSDPLIPTTFGYTVYLTDYSYVWYCHAEDKKLRSQFASKSYDMSMWGSAYDIILTAFRSNFQGTILKLQQRMYDQGVPLEMEMEMTVPEAELTWEFEFNRLPEVSALSIIRNLALYESTVTFALHEFTKALIKELESKDKVINILKEHLGNQIPTLLENGSTKHASRPFDSQKFVKSWEEHVHTKFHGMDIWDDFLKSNNEAQTYTLGSLFKDSNLLALKKRASQEAETFRLMQSPNEHNRTSSVDSVNELHTKNSPGPGIHSPDGQPIDSPSRRSSSMPIVSPTPPASNSASPKKGKKKSSVSNPFGVSQKKRVAHQPTYSPIKAPRNY</sequence>
<name>A0A061B176_CYBFA</name>
<accession>A0A061B176</accession>
<gene>
    <name evidence="7" type="ORF">CYFA0S_11e02366g</name>
</gene>
<dbReference type="VEuPathDB" id="FungiDB:BON22_2912"/>
<evidence type="ECO:0000256" key="2">
    <source>
        <dbReference type="ARBA" id="ARBA00022763"/>
    </source>
</evidence>
<dbReference type="GO" id="GO:0006303">
    <property type="term" value="P:double-strand break repair via nonhomologous end joining"/>
    <property type="evidence" value="ECO:0007669"/>
    <property type="project" value="UniProtKB-ARBA"/>
</dbReference>
<evidence type="ECO:0000256" key="1">
    <source>
        <dbReference type="ARBA" id="ARBA00004123"/>
    </source>
</evidence>
<evidence type="ECO:0000256" key="5">
    <source>
        <dbReference type="SAM" id="MobiDB-lite"/>
    </source>
</evidence>
<dbReference type="Pfam" id="PF09302">
    <property type="entry name" value="XLF"/>
    <property type="match status" value="1"/>
</dbReference>
<keyword evidence="3" id="KW-0234">DNA repair</keyword>
<evidence type="ECO:0000256" key="4">
    <source>
        <dbReference type="ARBA" id="ARBA00023242"/>
    </source>
</evidence>
<comment type="subcellular location">
    <subcellularLocation>
        <location evidence="1">Nucleus</location>
    </subcellularLocation>
</comment>
<reference evidence="7" key="1">
    <citation type="journal article" date="2014" name="Genome Announc.">
        <title>Genome sequence of the yeast Cyberlindnera fabianii (Hansenula fabianii).</title>
        <authorList>
            <person name="Freel K.C."/>
            <person name="Sarilar V."/>
            <person name="Neuveglise C."/>
            <person name="Devillers H."/>
            <person name="Friedrich A."/>
            <person name="Schacherer J."/>
        </authorList>
    </citation>
    <scope>NUCLEOTIDE SEQUENCE</scope>
    <source>
        <strain evidence="7">YJS4271</strain>
    </source>
</reference>
<dbReference type="Gene3D" id="2.170.210.10">
    <property type="entry name" value="DNA double-strand break repair and VJ recombination XRCC4, N-terminal"/>
    <property type="match status" value="1"/>
</dbReference>
<dbReference type="InterPro" id="IPR015381">
    <property type="entry name" value="XLF-like_N"/>
</dbReference>
<evidence type="ECO:0000256" key="3">
    <source>
        <dbReference type="ARBA" id="ARBA00023204"/>
    </source>
</evidence>
<feature type="domain" description="XLF-like N-terminal" evidence="6">
    <location>
        <begin position="7"/>
        <end position="127"/>
    </location>
</feature>
<keyword evidence="4" id="KW-0539">Nucleus</keyword>
<evidence type="ECO:0000259" key="6">
    <source>
        <dbReference type="Pfam" id="PF09302"/>
    </source>
</evidence>
<dbReference type="InterPro" id="IPR038051">
    <property type="entry name" value="XRCC4-like_N_sf"/>
</dbReference>
<feature type="compositionally biased region" description="Polar residues" evidence="5">
    <location>
        <begin position="260"/>
        <end position="275"/>
    </location>
</feature>
<dbReference type="GO" id="GO:0005634">
    <property type="term" value="C:nucleus"/>
    <property type="evidence" value="ECO:0007669"/>
    <property type="project" value="UniProtKB-SubCell"/>
</dbReference>
<dbReference type="OrthoDB" id="4017093at2759"/>